<dbReference type="STRING" id="121224.E0VIJ1"/>
<dbReference type="InParanoid" id="E0VIJ1"/>
<dbReference type="HOGENOM" id="CLU_1306187_0_0_1"/>
<proteinExistence type="predicted"/>
<dbReference type="PANTHER" id="PTHR16019">
    <property type="entry name" value="SYNAPSE-ASSOCIATED PROTEIN"/>
    <property type="match status" value="1"/>
</dbReference>
<dbReference type="AlphaFoldDB" id="E0VIJ1"/>
<dbReference type="OrthoDB" id="73788at2759"/>
<gene>
    <name evidence="3" type="primary">8238684</name>
    <name evidence="2" type="ORF">Phum_PHUM228140</name>
</gene>
<dbReference type="PANTHER" id="PTHR16019:SF5">
    <property type="entry name" value="BSD DOMAIN-CONTAINING PROTEIN 1"/>
    <property type="match status" value="1"/>
</dbReference>
<dbReference type="GO" id="GO:0005737">
    <property type="term" value="C:cytoplasm"/>
    <property type="evidence" value="ECO:0007669"/>
    <property type="project" value="TreeGrafter"/>
</dbReference>
<name>E0VIJ1_PEDHC</name>
<dbReference type="Proteomes" id="UP000009046">
    <property type="component" value="Unassembled WGS sequence"/>
</dbReference>
<dbReference type="EMBL" id="DS235200">
    <property type="protein sequence ID" value="EEB13197.1"/>
    <property type="molecule type" value="Genomic_DNA"/>
</dbReference>
<evidence type="ECO:0000259" key="1">
    <source>
        <dbReference type="PROSITE" id="PS50858"/>
    </source>
</evidence>
<dbReference type="InterPro" id="IPR035925">
    <property type="entry name" value="BSD_dom_sf"/>
</dbReference>
<dbReference type="EMBL" id="AAZO01002657">
    <property type="status" value="NOT_ANNOTATED_CDS"/>
    <property type="molecule type" value="Genomic_DNA"/>
</dbReference>
<sequence>MFQLASTEVLEFVKNDLSEISTVVKSEATSVINSTTNVLKDTFKLEEADSTANTIKRNVSSFFGSVSNALNPLPEDDDQEVMAIKNDIPVKLSPIQVKIHKLIKNPDTFLLEIEESLLPQYNSWLGILDDQIETEKLTKQLVASPALHQQYESLVPEKISHLTFWKRYLFRKALLEDEESRKEIKKKKEKEQIDKVEWDKGKISDNIENND</sequence>
<dbReference type="KEGG" id="phu:Phum_PHUM228140"/>
<dbReference type="SUPFAM" id="SSF140383">
    <property type="entry name" value="BSD domain-like"/>
    <property type="match status" value="1"/>
</dbReference>
<dbReference type="InterPro" id="IPR005607">
    <property type="entry name" value="BSD_dom"/>
</dbReference>
<evidence type="ECO:0000313" key="3">
    <source>
        <dbReference type="EnsemblMetazoa" id="PHUM228140-PA"/>
    </source>
</evidence>
<evidence type="ECO:0000313" key="4">
    <source>
        <dbReference type="Proteomes" id="UP000009046"/>
    </source>
</evidence>
<feature type="domain" description="BSD" evidence="1">
    <location>
        <begin position="124"/>
        <end position="176"/>
    </location>
</feature>
<dbReference type="EnsemblMetazoa" id="PHUM228140-RA">
    <property type="protein sequence ID" value="PHUM228140-PA"/>
    <property type="gene ID" value="PHUM228140"/>
</dbReference>
<evidence type="ECO:0000313" key="2">
    <source>
        <dbReference type="EMBL" id="EEB13197.1"/>
    </source>
</evidence>
<dbReference type="Pfam" id="PF03909">
    <property type="entry name" value="BSD"/>
    <property type="match status" value="1"/>
</dbReference>
<dbReference type="GeneID" id="8238684"/>
<protein>
    <submittedName>
        <fullName evidence="2">Predicted protein</fullName>
    </submittedName>
</protein>
<dbReference type="eggNOG" id="KOG2690">
    <property type="taxonomic scope" value="Eukaryota"/>
</dbReference>
<reference evidence="2" key="1">
    <citation type="submission" date="2007-04" db="EMBL/GenBank/DDBJ databases">
        <title>Annotation of Pediculus humanus corporis strain USDA.</title>
        <authorList>
            <person name="Kirkness E."/>
            <person name="Hannick L."/>
            <person name="Hass B."/>
            <person name="Bruggner R."/>
            <person name="Lawson D."/>
            <person name="Bidwell S."/>
            <person name="Joardar V."/>
            <person name="Caler E."/>
            <person name="Walenz B."/>
            <person name="Inman J."/>
            <person name="Schobel S."/>
            <person name="Galinsky K."/>
            <person name="Amedeo P."/>
            <person name="Strausberg R."/>
        </authorList>
    </citation>
    <scope>NUCLEOTIDE SEQUENCE</scope>
    <source>
        <strain evidence="2">USDA</strain>
    </source>
</reference>
<accession>E0VIJ1</accession>
<dbReference type="Gene3D" id="1.10.3970.10">
    <property type="entry name" value="BSD domain"/>
    <property type="match status" value="1"/>
</dbReference>
<dbReference type="InterPro" id="IPR051494">
    <property type="entry name" value="BSD_domain-containing"/>
</dbReference>
<organism>
    <name type="scientific">Pediculus humanus subsp. corporis</name>
    <name type="common">Body louse</name>
    <dbReference type="NCBI Taxonomy" id="121224"/>
    <lineage>
        <taxon>Eukaryota</taxon>
        <taxon>Metazoa</taxon>
        <taxon>Ecdysozoa</taxon>
        <taxon>Arthropoda</taxon>
        <taxon>Hexapoda</taxon>
        <taxon>Insecta</taxon>
        <taxon>Pterygota</taxon>
        <taxon>Neoptera</taxon>
        <taxon>Paraneoptera</taxon>
        <taxon>Psocodea</taxon>
        <taxon>Troctomorpha</taxon>
        <taxon>Phthiraptera</taxon>
        <taxon>Anoplura</taxon>
        <taxon>Pediculidae</taxon>
        <taxon>Pediculus</taxon>
    </lineage>
</organism>
<keyword evidence="4" id="KW-1185">Reference proteome</keyword>
<dbReference type="SMART" id="SM00751">
    <property type="entry name" value="BSD"/>
    <property type="match status" value="1"/>
</dbReference>
<dbReference type="CTD" id="8238684"/>
<reference evidence="3" key="3">
    <citation type="submission" date="2020-05" db="UniProtKB">
        <authorList>
            <consortium name="EnsemblMetazoa"/>
        </authorList>
    </citation>
    <scope>IDENTIFICATION</scope>
    <source>
        <strain evidence="3">USDA</strain>
    </source>
</reference>
<reference evidence="2" key="2">
    <citation type="submission" date="2007-04" db="EMBL/GenBank/DDBJ databases">
        <title>The genome of the human body louse.</title>
        <authorList>
            <consortium name="The Human Body Louse Genome Consortium"/>
            <person name="Kirkness E."/>
            <person name="Walenz B."/>
            <person name="Hass B."/>
            <person name="Bruggner R."/>
            <person name="Strausberg R."/>
        </authorList>
    </citation>
    <scope>NUCLEOTIDE SEQUENCE</scope>
    <source>
        <strain evidence="2">USDA</strain>
    </source>
</reference>
<dbReference type="PROSITE" id="PS50858">
    <property type="entry name" value="BSD"/>
    <property type="match status" value="1"/>
</dbReference>
<dbReference type="RefSeq" id="XP_002425935.1">
    <property type="nucleotide sequence ID" value="XM_002425890.1"/>
</dbReference>
<dbReference type="OMA" id="TFWKRYL"/>
<dbReference type="VEuPathDB" id="VectorBase:PHUM228140"/>